<dbReference type="PROSITE" id="PS51257">
    <property type="entry name" value="PROKAR_LIPOPROTEIN"/>
    <property type="match status" value="1"/>
</dbReference>
<evidence type="ECO:0000259" key="2">
    <source>
        <dbReference type="Pfam" id="PF02563"/>
    </source>
</evidence>
<organism evidence="4 5">
    <name type="scientific">Methylobacterium oryzihabitans</name>
    <dbReference type="NCBI Taxonomy" id="2499852"/>
    <lineage>
        <taxon>Bacteria</taxon>
        <taxon>Pseudomonadati</taxon>
        <taxon>Pseudomonadota</taxon>
        <taxon>Alphaproteobacteria</taxon>
        <taxon>Hyphomicrobiales</taxon>
        <taxon>Methylobacteriaceae</taxon>
        <taxon>Methylobacterium</taxon>
    </lineage>
</organism>
<dbReference type="Pfam" id="PF10531">
    <property type="entry name" value="SLBB"/>
    <property type="match status" value="1"/>
</dbReference>
<dbReference type="PANTHER" id="PTHR33619:SF3">
    <property type="entry name" value="POLYSACCHARIDE EXPORT PROTEIN GFCE-RELATED"/>
    <property type="match status" value="1"/>
</dbReference>
<proteinExistence type="predicted"/>
<keyword evidence="5" id="KW-1185">Reference proteome</keyword>
<feature type="domain" description="Soluble ligand binding" evidence="3">
    <location>
        <begin position="117"/>
        <end position="170"/>
    </location>
</feature>
<dbReference type="Gene3D" id="3.30.1950.10">
    <property type="entry name" value="wza like domain"/>
    <property type="match status" value="1"/>
</dbReference>
<dbReference type="PANTHER" id="PTHR33619">
    <property type="entry name" value="POLYSACCHARIDE EXPORT PROTEIN GFCE-RELATED"/>
    <property type="match status" value="1"/>
</dbReference>
<evidence type="ECO:0000259" key="3">
    <source>
        <dbReference type="Pfam" id="PF10531"/>
    </source>
</evidence>
<sequence>MNRRALLSATAAALALGGCLRPAYRTALLDETGTGSVGASYTLAAGDRLRVIVFGQDNLSNIYTVDGAGRIIMPLIGAVSVGGTTTLQAARAVEARLRNGFVREPHVTVEVDGYRPFFILGEVTTSGQYPYVNGMTVETAVAIAAGFGPRAARDYAVVTREGPGGLVSGIVPMTYPVRPGDTVVIKERWF</sequence>
<feature type="domain" description="Polysaccharide export protein N-terminal" evidence="2">
    <location>
        <begin position="38"/>
        <end position="111"/>
    </location>
</feature>
<keyword evidence="1" id="KW-0732">Signal</keyword>
<dbReference type="Proteomes" id="UP000286997">
    <property type="component" value="Unassembled WGS sequence"/>
</dbReference>
<evidence type="ECO:0000256" key="1">
    <source>
        <dbReference type="ARBA" id="ARBA00022729"/>
    </source>
</evidence>
<dbReference type="InterPro" id="IPR003715">
    <property type="entry name" value="Poly_export_N"/>
</dbReference>
<evidence type="ECO:0000313" key="4">
    <source>
        <dbReference type="EMBL" id="RVU21695.1"/>
    </source>
</evidence>
<comment type="caution">
    <text evidence="4">The sequence shown here is derived from an EMBL/GenBank/DDBJ whole genome shotgun (WGS) entry which is preliminary data.</text>
</comment>
<protein>
    <submittedName>
        <fullName evidence="4">Polysaccharide export protein</fullName>
    </submittedName>
</protein>
<dbReference type="RefSeq" id="WP_127726938.1">
    <property type="nucleotide sequence ID" value="NZ_SACP01000001.1"/>
</dbReference>
<dbReference type="EMBL" id="SACP01000001">
    <property type="protein sequence ID" value="RVU21695.1"/>
    <property type="molecule type" value="Genomic_DNA"/>
</dbReference>
<name>A0A437PHH1_9HYPH</name>
<dbReference type="Pfam" id="PF02563">
    <property type="entry name" value="Poly_export"/>
    <property type="match status" value="1"/>
</dbReference>
<dbReference type="GO" id="GO:0015159">
    <property type="term" value="F:polysaccharide transmembrane transporter activity"/>
    <property type="evidence" value="ECO:0007669"/>
    <property type="project" value="InterPro"/>
</dbReference>
<reference evidence="4 5" key="1">
    <citation type="submission" date="2019-01" db="EMBL/GenBank/DDBJ databases">
        <authorList>
            <person name="Chen W.-M."/>
        </authorList>
    </citation>
    <scope>NUCLEOTIDE SEQUENCE [LARGE SCALE GENOMIC DNA]</scope>
    <source>
        <strain evidence="4 5">TER-1</strain>
    </source>
</reference>
<accession>A0A437PHH1</accession>
<dbReference type="AlphaFoldDB" id="A0A437PHH1"/>
<gene>
    <name evidence="4" type="ORF">EOE48_01205</name>
</gene>
<dbReference type="InterPro" id="IPR049712">
    <property type="entry name" value="Poly_export"/>
</dbReference>
<evidence type="ECO:0000313" key="5">
    <source>
        <dbReference type="Proteomes" id="UP000286997"/>
    </source>
</evidence>
<dbReference type="InterPro" id="IPR019554">
    <property type="entry name" value="Soluble_ligand-bd"/>
</dbReference>
<dbReference type="OrthoDB" id="197007at2"/>